<name>A0ABQ9YUX8_9CRUS</name>
<evidence type="ECO:0000313" key="3">
    <source>
        <dbReference type="Proteomes" id="UP001234178"/>
    </source>
</evidence>
<sequence length="216" mass="23198">MAQDGIDLVFGKPHSNIFPTMDQSHVVNRHRNVCVTTTGSWERAKDINADPLELPSHLCDLHQPLRFSLIRLPRLATFAALDIADRDAEPVVASASAGNNNSNDCKKSSTSSIVVNIPSTRGKEKKLKKNVSALKRNAPSAGAVTKTTDTPSSDNLSNAFASDEAPAPAKKSSFLCRPAKLNSQPTSKNKSSTEGQADGFGDFRLPVFLCRQATPV</sequence>
<proteinExistence type="predicted"/>
<organism evidence="2 3">
    <name type="scientific">Daphnia magna</name>
    <dbReference type="NCBI Taxonomy" id="35525"/>
    <lineage>
        <taxon>Eukaryota</taxon>
        <taxon>Metazoa</taxon>
        <taxon>Ecdysozoa</taxon>
        <taxon>Arthropoda</taxon>
        <taxon>Crustacea</taxon>
        <taxon>Branchiopoda</taxon>
        <taxon>Diplostraca</taxon>
        <taxon>Cladocera</taxon>
        <taxon>Anomopoda</taxon>
        <taxon>Daphniidae</taxon>
        <taxon>Daphnia</taxon>
    </lineage>
</organism>
<feature type="compositionally biased region" description="Polar residues" evidence="1">
    <location>
        <begin position="181"/>
        <end position="195"/>
    </location>
</feature>
<protein>
    <submittedName>
        <fullName evidence="2">Uncharacterized protein</fullName>
    </submittedName>
</protein>
<dbReference type="Proteomes" id="UP001234178">
    <property type="component" value="Unassembled WGS sequence"/>
</dbReference>
<accession>A0ABQ9YUX8</accession>
<dbReference type="EMBL" id="JAOYFB010000001">
    <property type="protein sequence ID" value="KAK4003970.1"/>
    <property type="molecule type" value="Genomic_DNA"/>
</dbReference>
<evidence type="ECO:0000256" key="1">
    <source>
        <dbReference type="SAM" id="MobiDB-lite"/>
    </source>
</evidence>
<feature type="compositionally biased region" description="Polar residues" evidence="1">
    <location>
        <begin position="145"/>
        <end position="160"/>
    </location>
</feature>
<keyword evidence="3" id="KW-1185">Reference proteome</keyword>
<reference evidence="2 3" key="1">
    <citation type="journal article" date="2023" name="Nucleic Acids Res.">
        <title>The hologenome of Daphnia magna reveals possible DNA methylation and microbiome-mediated evolution of the host genome.</title>
        <authorList>
            <person name="Chaturvedi A."/>
            <person name="Li X."/>
            <person name="Dhandapani V."/>
            <person name="Marshall H."/>
            <person name="Kissane S."/>
            <person name="Cuenca-Cambronero M."/>
            <person name="Asole G."/>
            <person name="Calvet F."/>
            <person name="Ruiz-Romero M."/>
            <person name="Marangio P."/>
            <person name="Guigo R."/>
            <person name="Rago D."/>
            <person name="Mirbahai L."/>
            <person name="Eastwood N."/>
            <person name="Colbourne J.K."/>
            <person name="Zhou J."/>
            <person name="Mallon E."/>
            <person name="Orsini L."/>
        </authorList>
    </citation>
    <scope>NUCLEOTIDE SEQUENCE [LARGE SCALE GENOMIC DNA]</scope>
    <source>
        <strain evidence="2">LRV0_1</strain>
    </source>
</reference>
<evidence type="ECO:0000313" key="2">
    <source>
        <dbReference type="EMBL" id="KAK4003970.1"/>
    </source>
</evidence>
<gene>
    <name evidence="2" type="ORF">OUZ56_005715</name>
</gene>
<comment type="caution">
    <text evidence="2">The sequence shown here is derived from an EMBL/GenBank/DDBJ whole genome shotgun (WGS) entry which is preliminary data.</text>
</comment>
<feature type="region of interest" description="Disordered" evidence="1">
    <location>
        <begin position="133"/>
        <end position="201"/>
    </location>
</feature>